<dbReference type="GO" id="GO:0016020">
    <property type="term" value="C:membrane"/>
    <property type="evidence" value="ECO:0007669"/>
    <property type="project" value="InterPro"/>
</dbReference>
<reference evidence="7" key="1">
    <citation type="submission" date="2023-06" db="EMBL/GenBank/DDBJ databases">
        <title>Genome-scale phylogeny and comparative genomics of the fungal order Sordariales.</title>
        <authorList>
            <consortium name="Lawrence Berkeley National Laboratory"/>
            <person name="Hensen N."/>
            <person name="Bonometti L."/>
            <person name="Westerberg I."/>
            <person name="Brannstrom I.O."/>
            <person name="Guillou S."/>
            <person name="Cros-Aarteil S."/>
            <person name="Calhoun S."/>
            <person name="Haridas S."/>
            <person name="Kuo A."/>
            <person name="Mondo S."/>
            <person name="Pangilinan J."/>
            <person name="Riley R."/>
            <person name="Labutti K."/>
            <person name="Andreopoulos B."/>
            <person name="Lipzen A."/>
            <person name="Chen C."/>
            <person name="Yanf M."/>
            <person name="Daum C."/>
            <person name="Ng V."/>
            <person name="Clum A."/>
            <person name="Steindorff A."/>
            <person name="Ohm R."/>
            <person name="Martin F."/>
            <person name="Silar P."/>
            <person name="Natvig D."/>
            <person name="Lalanne C."/>
            <person name="Gautier V."/>
            <person name="Ament-Velasquez S.L."/>
            <person name="Kruys A."/>
            <person name="Hutchinson M.I."/>
            <person name="Powell A.J."/>
            <person name="Barry K."/>
            <person name="Miller A.N."/>
            <person name="Grigoriev I.V."/>
            <person name="Debuchy R."/>
            <person name="Gladieux P."/>
            <person name="Thoren M.H."/>
            <person name="Johannesson H."/>
        </authorList>
    </citation>
    <scope>NUCLEOTIDE SEQUENCE</scope>
    <source>
        <strain evidence="7">SMH4607-1</strain>
    </source>
</reference>
<organism evidence="7 8">
    <name type="scientific">Lasiosphaeris hirsuta</name>
    <dbReference type="NCBI Taxonomy" id="260670"/>
    <lineage>
        <taxon>Eukaryota</taxon>
        <taxon>Fungi</taxon>
        <taxon>Dikarya</taxon>
        <taxon>Ascomycota</taxon>
        <taxon>Pezizomycotina</taxon>
        <taxon>Sordariomycetes</taxon>
        <taxon>Sordariomycetidae</taxon>
        <taxon>Sordariales</taxon>
        <taxon>Lasiosphaeriaceae</taxon>
        <taxon>Lasiosphaeris</taxon>
    </lineage>
</organism>
<evidence type="ECO:0000256" key="4">
    <source>
        <dbReference type="ARBA" id="ARBA00022989"/>
    </source>
</evidence>
<dbReference type="Proteomes" id="UP001172102">
    <property type="component" value="Unassembled WGS sequence"/>
</dbReference>
<dbReference type="Gene3D" id="1.20.1560.10">
    <property type="entry name" value="ABC transporter type 1, transmembrane domain"/>
    <property type="match status" value="1"/>
</dbReference>
<feature type="transmembrane region" description="Helical" evidence="6">
    <location>
        <begin position="107"/>
        <end position="131"/>
    </location>
</feature>
<dbReference type="PANTHER" id="PTHR24223">
    <property type="entry name" value="ATP-BINDING CASSETTE SUB-FAMILY C"/>
    <property type="match status" value="1"/>
</dbReference>
<accession>A0AA40DXK4</accession>
<keyword evidence="3" id="KW-0067">ATP-binding</keyword>
<evidence type="ECO:0000256" key="5">
    <source>
        <dbReference type="ARBA" id="ARBA00023136"/>
    </source>
</evidence>
<evidence type="ECO:0000256" key="6">
    <source>
        <dbReference type="SAM" id="Phobius"/>
    </source>
</evidence>
<dbReference type="EMBL" id="JAUKUA010000003">
    <property type="protein sequence ID" value="KAK0720124.1"/>
    <property type="molecule type" value="Genomic_DNA"/>
</dbReference>
<sequence length="140" mass="15563">MAFNFCQPFLINTLLGYLAKSPEISSPNNGYGLMGTTILVYAGIAASNALYWYFQERAMYMVRGVLASAVYRKTTEIKISTADNSAALTLMSVDVERVIRGFLRAQAVWANAIQVSLACWLHPWLLLYAAWRALQSSPES</sequence>
<dbReference type="AlphaFoldDB" id="A0AA40DXK4"/>
<dbReference type="InterPro" id="IPR036640">
    <property type="entry name" value="ABC1_TM_sf"/>
</dbReference>
<protein>
    <recommendedName>
        <fullName evidence="9">ABC transmembrane type-1 domain-containing protein</fullName>
    </recommendedName>
</protein>
<dbReference type="SUPFAM" id="SSF90123">
    <property type="entry name" value="ABC transporter transmembrane region"/>
    <property type="match status" value="1"/>
</dbReference>
<evidence type="ECO:0000313" key="7">
    <source>
        <dbReference type="EMBL" id="KAK0720124.1"/>
    </source>
</evidence>
<evidence type="ECO:0000313" key="8">
    <source>
        <dbReference type="Proteomes" id="UP001172102"/>
    </source>
</evidence>
<keyword evidence="2" id="KW-0547">Nucleotide-binding</keyword>
<feature type="transmembrane region" description="Helical" evidence="6">
    <location>
        <begin position="31"/>
        <end position="54"/>
    </location>
</feature>
<keyword evidence="5 6" id="KW-0472">Membrane</keyword>
<proteinExistence type="predicted"/>
<dbReference type="GO" id="GO:0042626">
    <property type="term" value="F:ATPase-coupled transmembrane transporter activity"/>
    <property type="evidence" value="ECO:0007669"/>
    <property type="project" value="TreeGrafter"/>
</dbReference>
<evidence type="ECO:0000256" key="3">
    <source>
        <dbReference type="ARBA" id="ARBA00022840"/>
    </source>
</evidence>
<dbReference type="InterPro" id="IPR050173">
    <property type="entry name" value="ABC_transporter_C-like"/>
</dbReference>
<name>A0AA40DXK4_9PEZI</name>
<evidence type="ECO:0008006" key="9">
    <source>
        <dbReference type="Google" id="ProtNLM"/>
    </source>
</evidence>
<evidence type="ECO:0000256" key="1">
    <source>
        <dbReference type="ARBA" id="ARBA00022692"/>
    </source>
</evidence>
<gene>
    <name evidence="7" type="ORF">B0H67DRAFT_575110</name>
</gene>
<evidence type="ECO:0000256" key="2">
    <source>
        <dbReference type="ARBA" id="ARBA00022741"/>
    </source>
</evidence>
<keyword evidence="4 6" id="KW-1133">Transmembrane helix</keyword>
<keyword evidence="8" id="KW-1185">Reference proteome</keyword>
<keyword evidence="1 6" id="KW-0812">Transmembrane</keyword>
<dbReference type="GO" id="GO:0005524">
    <property type="term" value="F:ATP binding"/>
    <property type="evidence" value="ECO:0007669"/>
    <property type="project" value="UniProtKB-KW"/>
</dbReference>
<dbReference type="PANTHER" id="PTHR24223:SF345">
    <property type="entry name" value="ABC MULTIDRUG TRANSPORTER (EUROFUNG)"/>
    <property type="match status" value="1"/>
</dbReference>
<comment type="caution">
    <text evidence="7">The sequence shown here is derived from an EMBL/GenBank/DDBJ whole genome shotgun (WGS) entry which is preliminary data.</text>
</comment>